<dbReference type="InterPro" id="IPR013780">
    <property type="entry name" value="Glyco_hydro_b"/>
</dbReference>
<dbReference type="PANTHER" id="PTHR11452">
    <property type="entry name" value="ALPHA-GALACTOSIDASE/ALPHA-N-ACETYLGALACTOSAMINIDASE"/>
    <property type="match status" value="1"/>
</dbReference>
<dbReference type="InterPro" id="IPR000111">
    <property type="entry name" value="Glyco_hydro_27/36_CS"/>
</dbReference>
<dbReference type="Gene3D" id="3.20.20.70">
    <property type="entry name" value="Aldolase class I"/>
    <property type="match status" value="1"/>
</dbReference>
<feature type="domain" description="Alpha galactosidase C-terminal" evidence="10">
    <location>
        <begin position="309"/>
        <end position="364"/>
    </location>
</feature>
<evidence type="ECO:0000256" key="9">
    <source>
        <dbReference type="SAM" id="Phobius"/>
    </source>
</evidence>
<keyword evidence="7 8" id="KW-0326">Glycosidase</keyword>
<keyword evidence="12" id="KW-1185">Reference proteome</keyword>
<dbReference type="InterPro" id="IPR013785">
    <property type="entry name" value="Aldolase_TIM"/>
</dbReference>
<keyword evidence="9" id="KW-1133">Transmembrane helix</keyword>
<dbReference type="SUPFAM" id="SSF51445">
    <property type="entry name" value="(Trans)glycosidases"/>
    <property type="match status" value="1"/>
</dbReference>
<dbReference type="GO" id="GO:0005995">
    <property type="term" value="P:melibiose catabolic process"/>
    <property type="evidence" value="ECO:0007669"/>
    <property type="project" value="UniProtKB-ARBA"/>
</dbReference>
<evidence type="ECO:0000256" key="6">
    <source>
        <dbReference type="ARBA" id="ARBA00023157"/>
    </source>
</evidence>
<dbReference type="PRINTS" id="PR00740">
    <property type="entry name" value="GLHYDRLASE27"/>
</dbReference>
<dbReference type="InterPro" id="IPR017853">
    <property type="entry name" value="GH"/>
</dbReference>
<keyword evidence="9" id="KW-0472">Membrane</keyword>
<comment type="catalytic activity">
    <reaction evidence="1 8">
        <text>Hydrolysis of terminal, non-reducing alpha-D-galactose residues in alpha-D-galactosides, including galactose oligosaccharides, galactomannans and galactolipids.</text>
        <dbReference type="EC" id="3.2.1.22"/>
    </reaction>
</comment>
<dbReference type="PROSITE" id="PS00512">
    <property type="entry name" value="ALPHA_GALACTOSIDASE"/>
    <property type="match status" value="1"/>
</dbReference>
<proteinExistence type="inferred from homology"/>
<keyword evidence="6 8" id="KW-1015">Disulfide bond</keyword>
<dbReference type="InterPro" id="IPR041233">
    <property type="entry name" value="Melibiase_C"/>
</dbReference>
<evidence type="ECO:0000313" key="11">
    <source>
        <dbReference type="EMBL" id="CAG8543090.1"/>
    </source>
</evidence>
<dbReference type="EC" id="3.2.1.22" evidence="3 8"/>
<evidence type="ECO:0000256" key="8">
    <source>
        <dbReference type="RuleBase" id="RU361168"/>
    </source>
</evidence>
<protein>
    <recommendedName>
        <fullName evidence="3 8">Alpha-galactosidase</fullName>
        <ecNumber evidence="3 8">3.2.1.22</ecNumber>
    </recommendedName>
    <alternativeName>
        <fullName evidence="8">Melibiase</fullName>
    </alternativeName>
</protein>
<reference evidence="11" key="1">
    <citation type="submission" date="2021-06" db="EMBL/GenBank/DDBJ databases">
        <authorList>
            <person name="Kallberg Y."/>
            <person name="Tangrot J."/>
            <person name="Rosling A."/>
        </authorList>
    </citation>
    <scope>NUCLEOTIDE SEQUENCE</scope>
    <source>
        <strain evidence="11">CL551</strain>
    </source>
</reference>
<accession>A0A9N9AUU4</accession>
<evidence type="ECO:0000256" key="4">
    <source>
        <dbReference type="ARBA" id="ARBA00022729"/>
    </source>
</evidence>
<dbReference type="PANTHER" id="PTHR11452:SF75">
    <property type="entry name" value="ALPHA-GALACTOSIDASE MEL1"/>
    <property type="match status" value="1"/>
</dbReference>
<dbReference type="Pfam" id="PF17801">
    <property type="entry name" value="Melibiase_C"/>
    <property type="match status" value="1"/>
</dbReference>
<evidence type="ECO:0000256" key="7">
    <source>
        <dbReference type="ARBA" id="ARBA00023295"/>
    </source>
</evidence>
<evidence type="ECO:0000259" key="10">
    <source>
        <dbReference type="Pfam" id="PF17801"/>
    </source>
</evidence>
<comment type="similarity">
    <text evidence="2 8">Belongs to the glycosyl hydrolase 27 family.</text>
</comment>
<keyword evidence="4" id="KW-0732">Signal</keyword>
<name>A0A9N9AUU4_9GLOM</name>
<gene>
    <name evidence="11" type="ORF">AMORRO_LOCUS5221</name>
</gene>
<sequence length="384" mass="43044">MEKYSSISTVILLFIITTSFIGVLSLENGLGRTPPMGWNSWNRFGCQIDEDLIKGTADALVSFGFADAGYKYLNLDDCWEGERNQEGFITYDKNTFPNGIKALADYVHSKGLLVGIYSDAGFLTCARRAGSLGYEEKDAQTFASWGIDYLKYDNCNNDGSPEKQRYTMRDALNATGRPIFYSICEWGTSRPYLWGSKVGNSWRTTGDIRAEWMSVTSILKRQQRITHYAGPGGWNDPDMLQVGNGHFSIDEQKSHFSLWAALKAPLLLGFDIRTPPEDTIKLVLNPEIIAINQDPLGKSVAIAQSSRFFDIWTGPLIDGHVALLFNRAEKPLTITLDFSYHCQLEGEIHVRDLWERADIGNFTKGPKTWDSSLETDGWHSSGNT</sequence>
<organism evidence="11 12">
    <name type="scientific">Acaulospora morrowiae</name>
    <dbReference type="NCBI Taxonomy" id="94023"/>
    <lineage>
        <taxon>Eukaryota</taxon>
        <taxon>Fungi</taxon>
        <taxon>Fungi incertae sedis</taxon>
        <taxon>Mucoromycota</taxon>
        <taxon>Glomeromycotina</taxon>
        <taxon>Glomeromycetes</taxon>
        <taxon>Diversisporales</taxon>
        <taxon>Acaulosporaceae</taxon>
        <taxon>Acaulospora</taxon>
    </lineage>
</organism>
<dbReference type="SUPFAM" id="SSF51011">
    <property type="entry name" value="Glycosyl hydrolase domain"/>
    <property type="match status" value="1"/>
</dbReference>
<evidence type="ECO:0000256" key="3">
    <source>
        <dbReference type="ARBA" id="ARBA00012755"/>
    </source>
</evidence>
<dbReference type="Proteomes" id="UP000789342">
    <property type="component" value="Unassembled WGS sequence"/>
</dbReference>
<evidence type="ECO:0000256" key="5">
    <source>
        <dbReference type="ARBA" id="ARBA00022801"/>
    </source>
</evidence>
<dbReference type="EMBL" id="CAJVPV010003095">
    <property type="protein sequence ID" value="CAG8543090.1"/>
    <property type="molecule type" value="Genomic_DNA"/>
</dbReference>
<evidence type="ECO:0000256" key="1">
    <source>
        <dbReference type="ARBA" id="ARBA00001255"/>
    </source>
</evidence>
<evidence type="ECO:0000313" key="12">
    <source>
        <dbReference type="Proteomes" id="UP000789342"/>
    </source>
</evidence>
<feature type="transmembrane region" description="Helical" evidence="9">
    <location>
        <begin position="6"/>
        <end position="26"/>
    </location>
</feature>
<comment type="caution">
    <text evidence="11">The sequence shown here is derived from an EMBL/GenBank/DDBJ whole genome shotgun (WGS) entry which is preliminary data.</text>
</comment>
<dbReference type="OrthoDB" id="5795902at2759"/>
<dbReference type="Pfam" id="PF16499">
    <property type="entry name" value="Melibiase_2"/>
    <property type="match status" value="1"/>
</dbReference>
<dbReference type="AlphaFoldDB" id="A0A9N9AUU4"/>
<keyword evidence="9" id="KW-0812">Transmembrane</keyword>
<dbReference type="GO" id="GO:0004557">
    <property type="term" value="F:alpha-galactosidase activity"/>
    <property type="evidence" value="ECO:0007669"/>
    <property type="project" value="UniProtKB-EC"/>
</dbReference>
<dbReference type="CDD" id="cd14792">
    <property type="entry name" value="GH27"/>
    <property type="match status" value="1"/>
</dbReference>
<dbReference type="InterPro" id="IPR002241">
    <property type="entry name" value="Glyco_hydro_27"/>
</dbReference>
<dbReference type="Gene3D" id="2.60.40.1180">
    <property type="entry name" value="Golgi alpha-mannosidase II"/>
    <property type="match status" value="1"/>
</dbReference>
<evidence type="ECO:0000256" key="2">
    <source>
        <dbReference type="ARBA" id="ARBA00009743"/>
    </source>
</evidence>
<dbReference type="FunFam" id="3.20.20.70:FF:000202">
    <property type="entry name" value="Alpha-galactosidase"/>
    <property type="match status" value="1"/>
</dbReference>
<keyword evidence="5 8" id="KW-0378">Hydrolase</keyword>